<dbReference type="InterPro" id="IPR022516">
    <property type="entry name" value="CHP03798_Ocin"/>
</dbReference>
<reference evidence="2 3" key="1">
    <citation type="submission" date="2016-10" db="EMBL/GenBank/DDBJ databases">
        <title>Alkaliphiles isolated from bioreactors.</title>
        <authorList>
            <person name="Salah Z."/>
            <person name="Rout S.P."/>
            <person name="Humphreys P.N."/>
        </authorList>
    </citation>
    <scope>NUCLEOTIDE SEQUENCE [LARGE SCALE GENOMIC DNA]</scope>
    <source>
        <strain evidence="2 3">ZS02</strain>
    </source>
</reference>
<comment type="caution">
    <text evidence="2">The sequence shown here is derived from an EMBL/GenBank/DDBJ whole genome shotgun (WGS) entry which is preliminary data.</text>
</comment>
<sequence length="72" mass="8183">MSIVPIKAFSDKARTDSALGEQLRACLKIKELRALAQEHGFEIEENSLYPPNEPQFTEDQLSERLVKALLRV</sequence>
<accession>A0A1R1I8H1</accession>
<evidence type="ECO:0000259" key="1">
    <source>
        <dbReference type="Pfam" id="PF07862"/>
    </source>
</evidence>
<evidence type="ECO:0000313" key="3">
    <source>
        <dbReference type="Proteomes" id="UP000187526"/>
    </source>
</evidence>
<protein>
    <submittedName>
        <fullName evidence="2">Nif11-like leader peptide family natural product</fullName>
    </submittedName>
</protein>
<dbReference type="STRING" id="418702.BJN45_07835"/>
<dbReference type="InterPro" id="IPR012903">
    <property type="entry name" value="Nif11"/>
</dbReference>
<organism evidence="2 3">
    <name type="scientific">Azonexus hydrophilus</name>
    <dbReference type="NCBI Taxonomy" id="418702"/>
    <lineage>
        <taxon>Bacteria</taxon>
        <taxon>Pseudomonadati</taxon>
        <taxon>Pseudomonadota</taxon>
        <taxon>Betaproteobacteria</taxon>
        <taxon>Rhodocyclales</taxon>
        <taxon>Azonexaceae</taxon>
        <taxon>Azonexus</taxon>
    </lineage>
</organism>
<gene>
    <name evidence="2" type="ORF">BJN45_07835</name>
</gene>
<dbReference type="Proteomes" id="UP000187526">
    <property type="component" value="Unassembled WGS sequence"/>
</dbReference>
<dbReference type="AlphaFoldDB" id="A0A1R1I8H1"/>
<dbReference type="Pfam" id="PF07862">
    <property type="entry name" value="Nif11"/>
    <property type="match status" value="1"/>
</dbReference>
<dbReference type="RefSeq" id="WP_076093700.1">
    <property type="nucleotide sequence ID" value="NZ_MTHD01000002.1"/>
</dbReference>
<name>A0A1R1I8H1_9RHOO</name>
<dbReference type="NCBIfam" id="TIGR03798">
    <property type="entry name" value="leader_Nif11"/>
    <property type="match status" value="1"/>
</dbReference>
<evidence type="ECO:0000313" key="2">
    <source>
        <dbReference type="EMBL" id="OMG55051.1"/>
    </source>
</evidence>
<dbReference type="OrthoDB" id="9182086at2"/>
<proteinExistence type="predicted"/>
<dbReference type="EMBL" id="MTHD01000002">
    <property type="protein sequence ID" value="OMG55051.1"/>
    <property type="molecule type" value="Genomic_DNA"/>
</dbReference>
<keyword evidence="3" id="KW-1185">Reference proteome</keyword>
<feature type="domain" description="Nif11" evidence="1">
    <location>
        <begin position="1"/>
        <end position="44"/>
    </location>
</feature>